<dbReference type="InterPro" id="IPR009057">
    <property type="entry name" value="Homeodomain-like_sf"/>
</dbReference>
<protein>
    <submittedName>
        <fullName evidence="8">Recombinase family protein</fullName>
    </submittedName>
</protein>
<evidence type="ECO:0000313" key="8">
    <source>
        <dbReference type="EMBL" id="AXH01202.1"/>
    </source>
</evidence>
<accession>A0A345INC9</accession>
<dbReference type="PROSITE" id="PS00397">
    <property type="entry name" value="RECOMBINASES_1"/>
    <property type="match status" value="1"/>
</dbReference>
<evidence type="ECO:0000256" key="5">
    <source>
        <dbReference type="PIRSR" id="PIRSR606118-50"/>
    </source>
</evidence>
<comment type="similarity">
    <text evidence="1">Belongs to the site-specific recombinase resolvase family.</text>
</comment>
<proteinExistence type="inferred from homology"/>
<dbReference type="Proteomes" id="UP000253744">
    <property type="component" value="Plasmid pDrdVI"/>
</dbReference>
<dbReference type="SMART" id="SM00857">
    <property type="entry name" value="Resolvase"/>
    <property type="match status" value="1"/>
</dbReference>
<gene>
    <name evidence="8" type="ORF">DVJ83_18905</name>
</gene>
<dbReference type="RefSeq" id="WP_114673825.1">
    <property type="nucleotide sequence ID" value="NZ_CP031164.1"/>
</dbReference>
<dbReference type="InterPro" id="IPR036162">
    <property type="entry name" value="Resolvase-like_N_sf"/>
</dbReference>
<evidence type="ECO:0000256" key="1">
    <source>
        <dbReference type="ARBA" id="ARBA00009913"/>
    </source>
</evidence>
<feature type="domain" description="Resolvase/invertase-type recombinase catalytic" evidence="7">
    <location>
        <begin position="5"/>
        <end position="138"/>
    </location>
</feature>
<dbReference type="CDD" id="cd00569">
    <property type="entry name" value="HTH_Hin_like"/>
    <property type="match status" value="1"/>
</dbReference>
<dbReference type="KEGG" id="dwu:DVJ83_18905"/>
<evidence type="ECO:0000256" key="6">
    <source>
        <dbReference type="PROSITE-ProRule" id="PRU10137"/>
    </source>
</evidence>
<keyword evidence="2" id="KW-0229">DNA integration</keyword>
<dbReference type="CDD" id="cd03768">
    <property type="entry name" value="SR_ResInv"/>
    <property type="match status" value="1"/>
</dbReference>
<dbReference type="InterPro" id="IPR050639">
    <property type="entry name" value="SSR_resolvase"/>
</dbReference>
<dbReference type="Pfam" id="PF02796">
    <property type="entry name" value="HTH_7"/>
    <property type="match status" value="1"/>
</dbReference>
<dbReference type="PROSITE" id="PS51736">
    <property type="entry name" value="RECOMBINASES_3"/>
    <property type="match status" value="1"/>
</dbReference>
<evidence type="ECO:0000313" key="9">
    <source>
        <dbReference type="Proteomes" id="UP000253744"/>
    </source>
</evidence>
<feature type="active site" description="O-(5'-phospho-DNA)-serine intermediate" evidence="5 6">
    <location>
        <position position="13"/>
    </location>
</feature>
<dbReference type="InterPro" id="IPR006119">
    <property type="entry name" value="Resolv_N"/>
</dbReference>
<dbReference type="Pfam" id="PF00239">
    <property type="entry name" value="Resolvase"/>
    <property type="match status" value="1"/>
</dbReference>
<dbReference type="EMBL" id="CP031164">
    <property type="protein sequence ID" value="AXH01202.1"/>
    <property type="molecule type" value="Genomic_DNA"/>
</dbReference>
<sequence length="194" mass="21770">MTRGQRVGYIRVSTTDQNTARQLDGIELDRIFEDRASGKDAKRPKLQELLAYVREGDTVIVHSMDRLARNVDDLRRIVTELSGRGVRVEFQREGVVFTGEGNPMNTLLLTMLGAVAEFLRAQNLENQREGIAKAKQAGKYKGRKRALTPEQVEQVRQRVAAGEKKTALAKELGVSRDTLYEALKGFVSKAEVRL</sequence>
<keyword evidence="4" id="KW-0233">DNA recombination</keyword>
<evidence type="ECO:0000256" key="2">
    <source>
        <dbReference type="ARBA" id="ARBA00022908"/>
    </source>
</evidence>
<dbReference type="GO" id="GO:0003677">
    <property type="term" value="F:DNA binding"/>
    <property type="evidence" value="ECO:0007669"/>
    <property type="project" value="UniProtKB-KW"/>
</dbReference>
<evidence type="ECO:0000256" key="4">
    <source>
        <dbReference type="ARBA" id="ARBA00023172"/>
    </source>
</evidence>
<dbReference type="SUPFAM" id="SSF46689">
    <property type="entry name" value="Homeodomain-like"/>
    <property type="match status" value="1"/>
</dbReference>
<name>A0A345INC9_9DEIO</name>
<keyword evidence="3" id="KW-0238">DNA-binding</keyword>
<organism evidence="8 9">
    <name type="scientific">Deinococcus wulumuqiensis</name>
    <dbReference type="NCBI Taxonomy" id="980427"/>
    <lineage>
        <taxon>Bacteria</taxon>
        <taxon>Thermotogati</taxon>
        <taxon>Deinococcota</taxon>
        <taxon>Deinococci</taxon>
        <taxon>Deinococcales</taxon>
        <taxon>Deinococcaceae</taxon>
        <taxon>Deinococcus</taxon>
    </lineage>
</organism>
<dbReference type="STRING" id="1288484.GCA_000348665_01732"/>
<dbReference type="PANTHER" id="PTHR30461">
    <property type="entry name" value="DNA-INVERTASE FROM LAMBDOID PROPHAGE"/>
    <property type="match status" value="1"/>
</dbReference>
<dbReference type="InterPro" id="IPR006120">
    <property type="entry name" value="Resolvase_HTH_dom"/>
</dbReference>
<dbReference type="AlphaFoldDB" id="A0A345INC9"/>
<geneLocation type="plasmid" evidence="9">
    <name>pdrdvi</name>
</geneLocation>
<dbReference type="Gene3D" id="1.10.10.60">
    <property type="entry name" value="Homeodomain-like"/>
    <property type="match status" value="1"/>
</dbReference>
<dbReference type="Gene3D" id="3.40.50.1390">
    <property type="entry name" value="Resolvase, N-terminal catalytic domain"/>
    <property type="match status" value="1"/>
</dbReference>
<dbReference type="PROSITE" id="PS00398">
    <property type="entry name" value="RECOMBINASES_2"/>
    <property type="match status" value="1"/>
</dbReference>
<dbReference type="PANTHER" id="PTHR30461:SF26">
    <property type="entry name" value="RESOLVASE HOMOLOG YNEB"/>
    <property type="match status" value="1"/>
</dbReference>
<dbReference type="GO" id="GO:0000150">
    <property type="term" value="F:DNA strand exchange activity"/>
    <property type="evidence" value="ECO:0007669"/>
    <property type="project" value="InterPro"/>
</dbReference>
<evidence type="ECO:0000259" key="7">
    <source>
        <dbReference type="PROSITE" id="PS51736"/>
    </source>
</evidence>
<keyword evidence="8" id="KW-0614">Plasmid</keyword>
<evidence type="ECO:0000256" key="3">
    <source>
        <dbReference type="ARBA" id="ARBA00023125"/>
    </source>
</evidence>
<dbReference type="SUPFAM" id="SSF53041">
    <property type="entry name" value="Resolvase-like"/>
    <property type="match status" value="1"/>
</dbReference>
<dbReference type="InterPro" id="IPR006118">
    <property type="entry name" value="Recombinase_CS"/>
</dbReference>
<dbReference type="GO" id="GO:0015074">
    <property type="term" value="P:DNA integration"/>
    <property type="evidence" value="ECO:0007669"/>
    <property type="project" value="UniProtKB-KW"/>
</dbReference>
<reference evidence="8 9" key="1">
    <citation type="submission" date="2018-07" db="EMBL/GenBank/DDBJ databases">
        <title>Complete Genome and Methylome Analysis of Deinococcus wulumuqiensis NEB 479.</title>
        <authorList>
            <person name="Fomenkov A."/>
            <person name="Luyten Y."/>
            <person name="Vincze T."/>
            <person name="Anton B.P."/>
            <person name="Clark T."/>
            <person name="Roberts R.J."/>
            <person name="Morgan R.D."/>
        </authorList>
    </citation>
    <scope>NUCLEOTIDE SEQUENCE [LARGE SCALE GENOMIC DNA]</scope>
    <source>
        <strain evidence="8 9">NEB 479</strain>
        <plasmid evidence="9">Plasmid pdrdvi</plasmid>
    </source>
</reference>